<dbReference type="InterPro" id="IPR037152">
    <property type="entry name" value="L-asparaginase_N_sf"/>
</dbReference>
<evidence type="ECO:0000313" key="4">
    <source>
        <dbReference type="EMBL" id="KAL3771671.1"/>
    </source>
</evidence>
<accession>A0ABD3N9I1</accession>
<evidence type="ECO:0000259" key="3">
    <source>
        <dbReference type="Pfam" id="PF00710"/>
    </source>
</evidence>
<dbReference type="SMART" id="SM00870">
    <property type="entry name" value="Asparaginase"/>
    <property type="match status" value="1"/>
</dbReference>
<dbReference type="SUPFAM" id="SSF53774">
    <property type="entry name" value="Glutaminase/Asparaginase"/>
    <property type="match status" value="1"/>
</dbReference>
<feature type="binding site" evidence="2">
    <location>
        <begin position="100"/>
        <end position="101"/>
    </location>
    <ligand>
        <name>substrate</name>
    </ligand>
</feature>
<evidence type="ECO:0000313" key="5">
    <source>
        <dbReference type="Proteomes" id="UP001530400"/>
    </source>
</evidence>
<keyword evidence="5" id="KW-1185">Reference proteome</keyword>
<dbReference type="InterPro" id="IPR006034">
    <property type="entry name" value="Asparaginase/glutaminase-like"/>
</dbReference>
<dbReference type="Gene3D" id="3.40.50.1170">
    <property type="entry name" value="L-asparaginase, N-terminal domain"/>
    <property type="match status" value="1"/>
</dbReference>
<dbReference type="InterPro" id="IPR036152">
    <property type="entry name" value="Asp/glu_Ase-like_sf"/>
</dbReference>
<dbReference type="PIRSF" id="PIRSF001220">
    <property type="entry name" value="L-ASNase_gatD"/>
    <property type="match status" value="1"/>
</dbReference>
<dbReference type="EMBL" id="JALLPJ020001283">
    <property type="protein sequence ID" value="KAL3771671.1"/>
    <property type="molecule type" value="Genomic_DNA"/>
</dbReference>
<comment type="caution">
    <text evidence="4">The sequence shown here is derived from an EMBL/GenBank/DDBJ whole genome shotgun (WGS) entry which is preliminary data.</text>
</comment>
<proteinExistence type="predicted"/>
<reference evidence="4 5" key="1">
    <citation type="submission" date="2024-10" db="EMBL/GenBank/DDBJ databases">
        <title>Updated reference genomes for cyclostephanoid diatoms.</title>
        <authorList>
            <person name="Roberts W.R."/>
            <person name="Alverson A.J."/>
        </authorList>
    </citation>
    <scope>NUCLEOTIDE SEQUENCE [LARGE SCALE GENOMIC DNA]</scope>
    <source>
        <strain evidence="4 5">AJA010-31</strain>
    </source>
</reference>
<feature type="active site" description="O-isoaspartyl threonine intermediate" evidence="1">
    <location>
        <position position="15"/>
    </location>
</feature>
<name>A0ABD3N9I1_9STRA</name>
<evidence type="ECO:0000256" key="2">
    <source>
        <dbReference type="PIRSR" id="PIRSR001220-2"/>
    </source>
</evidence>
<dbReference type="PIRSF" id="PIRSF500176">
    <property type="entry name" value="L_ASNase"/>
    <property type="match status" value="1"/>
</dbReference>
<dbReference type="InterPro" id="IPR027474">
    <property type="entry name" value="L-asparaginase_N"/>
</dbReference>
<sequence length="273" mass="29804">MTENNHVHIITMGGTIDKDYPRLTSGYAFEFGEEAAASRILKNHPNLGLTYEITSVCSKDSQEIDDDDRKKLMLEIRRIVGSTNGGTESSKIRIVVTHGTDTMIETAKYVQKQLRDDSPGSMQISIAFTGATKPERFVDSDAAFNLGSAISLTAVHHKGISVMICMNGNVAPADQCGRHENGVFSRVSNPQLPGAGNDNIDPPCDIVAAPAHAKEYRKGSWVCTAKYRSQQYTCKHPGCKKQIRTCCACELGYWLCTSHNIMQHAVAKASAHA</sequence>
<evidence type="ECO:0000256" key="1">
    <source>
        <dbReference type="PIRSR" id="PIRSR001220-1"/>
    </source>
</evidence>
<feature type="binding site" evidence="2">
    <location>
        <position position="61"/>
    </location>
    <ligand>
        <name>substrate</name>
    </ligand>
</feature>
<dbReference type="AlphaFoldDB" id="A0ABD3N9I1"/>
<gene>
    <name evidence="4" type="ORF">ACHAWO_001732</name>
</gene>
<dbReference type="PRINTS" id="PR00139">
    <property type="entry name" value="ASNGLNASE"/>
</dbReference>
<organism evidence="4 5">
    <name type="scientific">Cyclotella atomus</name>
    <dbReference type="NCBI Taxonomy" id="382360"/>
    <lineage>
        <taxon>Eukaryota</taxon>
        <taxon>Sar</taxon>
        <taxon>Stramenopiles</taxon>
        <taxon>Ochrophyta</taxon>
        <taxon>Bacillariophyta</taxon>
        <taxon>Coscinodiscophyceae</taxon>
        <taxon>Thalassiosirophycidae</taxon>
        <taxon>Stephanodiscales</taxon>
        <taxon>Stephanodiscaceae</taxon>
        <taxon>Cyclotella</taxon>
    </lineage>
</organism>
<protein>
    <recommendedName>
        <fullName evidence="3">L-asparaginase N-terminal domain-containing protein</fullName>
    </recommendedName>
</protein>
<feature type="domain" description="L-asparaginase N-terminal" evidence="3">
    <location>
        <begin position="6"/>
        <end position="187"/>
    </location>
</feature>
<dbReference type="Pfam" id="PF00710">
    <property type="entry name" value="Asparaginase"/>
    <property type="match status" value="1"/>
</dbReference>
<dbReference type="Proteomes" id="UP001530400">
    <property type="component" value="Unassembled WGS sequence"/>
</dbReference>